<comment type="caution">
    <text evidence="2">The sequence shown here is derived from an EMBL/GenBank/DDBJ whole genome shotgun (WGS) entry which is preliminary data.</text>
</comment>
<dbReference type="EC" id="3.1.4.53" evidence="2"/>
<dbReference type="AlphaFoldDB" id="A0A5E4LVI3"/>
<keyword evidence="2" id="KW-0378">Hydrolase</keyword>
<dbReference type="Pfam" id="PF12850">
    <property type="entry name" value="Metallophos_2"/>
    <property type="match status" value="1"/>
</dbReference>
<gene>
    <name evidence="2" type="primary">cpdA_2</name>
    <name evidence="2" type="ORF">LFW2832_00692</name>
</gene>
<evidence type="ECO:0000259" key="1">
    <source>
        <dbReference type="Pfam" id="PF12850"/>
    </source>
</evidence>
<proteinExistence type="predicted"/>
<dbReference type="PANTHER" id="PTHR37523:SF1">
    <property type="entry name" value="CALCINEURIN-LIKE PHOSPHOESTERASE DOMAIN-CONTAINING PROTEIN"/>
    <property type="match status" value="1"/>
</dbReference>
<dbReference type="Gene3D" id="3.60.21.10">
    <property type="match status" value="1"/>
</dbReference>
<dbReference type="SUPFAM" id="SSF56300">
    <property type="entry name" value="Metallo-dependent phosphatases"/>
    <property type="match status" value="1"/>
</dbReference>
<sequence>MKILAFSDLHHDELALESLTQLAKKHDFVFICGDISRTEIFADSVLHAFPNSFIIPGNWDSEHVNTIFSSTPNWVHEKRAEIGSGLNVVGFGFSPPTPFGTFGEISEQEIFSRMSKLKIDGNTLLLLHTPPKGYFDEALFRHIGSASILKIIEEKKPLAAFFGHAHEQIGTAMLGPTRLIKLPPANSMRACSLTIKNKKITSEFINL</sequence>
<accession>A0A5E4LVI3</accession>
<dbReference type="Proteomes" id="UP000789941">
    <property type="component" value="Unassembled WGS sequence"/>
</dbReference>
<feature type="domain" description="Calcineurin-like phosphoesterase" evidence="1">
    <location>
        <begin position="1"/>
        <end position="168"/>
    </location>
</feature>
<evidence type="ECO:0000313" key="3">
    <source>
        <dbReference type="Proteomes" id="UP000789941"/>
    </source>
</evidence>
<name>A0A5E4LVI3_9ARCH</name>
<dbReference type="InterPro" id="IPR024654">
    <property type="entry name" value="Calcineurin-like_PHP_lpxH"/>
</dbReference>
<dbReference type="PANTHER" id="PTHR37523">
    <property type="entry name" value="METALLOPHOSPHOESTERASE"/>
    <property type="match status" value="1"/>
</dbReference>
<protein>
    <submittedName>
        <fullName evidence="2">3',5'-cyclic adenosine monophosphate phosphodiesterase CpdA</fullName>
        <ecNumber evidence="2">3.1.4.53</ecNumber>
    </submittedName>
</protein>
<dbReference type="InterPro" id="IPR029052">
    <property type="entry name" value="Metallo-depent_PP-like"/>
</dbReference>
<organism evidence="2 3">
    <name type="scientific">Candidatus Bilamarchaeum dharawalense</name>
    <dbReference type="NCBI Taxonomy" id="2885759"/>
    <lineage>
        <taxon>Archaea</taxon>
        <taxon>Candidatus Micrarchaeota</taxon>
        <taxon>Candidatus Micrarchaeia</taxon>
        <taxon>Candidatus Anstonellales</taxon>
        <taxon>Candidatus Bilamarchaeaceae</taxon>
        <taxon>Candidatus Bilamarchaeum</taxon>
    </lineage>
</organism>
<dbReference type="EMBL" id="CABMJJ010000009">
    <property type="protein sequence ID" value="VVC04032.1"/>
    <property type="molecule type" value="Genomic_DNA"/>
</dbReference>
<reference evidence="2 3" key="1">
    <citation type="submission" date="2019-08" db="EMBL/GenBank/DDBJ databases">
        <authorList>
            <person name="Vazquez-Campos X."/>
        </authorList>
    </citation>
    <scope>NUCLEOTIDE SEQUENCE [LARGE SCALE GENOMIC DNA]</scope>
    <source>
        <strain evidence="2">LFW-283_2</strain>
    </source>
</reference>
<dbReference type="GO" id="GO:0004115">
    <property type="term" value="F:3',5'-cyclic-AMP phosphodiesterase activity"/>
    <property type="evidence" value="ECO:0007669"/>
    <property type="project" value="UniProtKB-EC"/>
</dbReference>
<evidence type="ECO:0000313" key="2">
    <source>
        <dbReference type="EMBL" id="VVC04032.1"/>
    </source>
</evidence>